<sequence>EVQIYVQYYDAGLQSWDVVAEDFKCHQKNGLTIPLPHQFPVAPSPVLENRSK</sequence>
<dbReference type="EMBL" id="CAJVQC010035289">
    <property type="protein sequence ID" value="CAG8758618.1"/>
    <property type="molecule type" value="Genomic_DNA"/>
</dbReference>
<gene>
    <name evidence="1" type="ORF">RPERSI_LOCUS14975</name>
</gene>
<keyword evidence="2" id="KW-1185">Reference proteome</keyword>
<dbReference type="Proteomes" id="UP000789920">
    <property type="component" value="Unassembled WGS sequence"/>
</dbReference>
<feature type="non-terminal residue" evidence="1">
    <location>
        <position position="1"/>
    </location>
</feature>
<accession>A0ACA9QN92</accession>
<name>A0ACA9QN92_9GLOM</name>
<comment type="caution">
    <text evidence="1">The sequence shown here is derived from an EMBL/GenBank/DDBJ whole genome shotgun (WGS) entry which is preliminary data.</text>
</comment>
<evidence type="ECO:0000313" key="1">
    <source>
        <dbReference type="EMBL" id="CAG8758618.1"/>
    </source>
</evidence>
<evidence type="ECO:0000313" key="2">
    <source>
        <dbReference type="Proteomes" id="UP000789920"/>
    </source>
</evidence>
<organism evidence="1 2">
    <name type="scientific">Racocetra persica</name>
    <dbReference type="NCBI Taxonomy" id="160502"/>
    <lineage>
        <taxon>Eukaryota</taxon>
        <taxon>Fungi</taxon>
        <taxon>Fungi incertae sedis</taxon>
        <taxon>Mucoromycota</taxon>
        <taxon>Glomeromycotina</taxon>
        <taxon>Glomeromycetes</taxon>
        <taxon>Diversisporales</taxon>
        <taxon>Gigasporaceae</taxon>
        <taxon>Racocetra</taxon>
    </lineage>
</organism>
<reference evidence="1" key="1">
    <citation type="submission" date="2021-06" db="EMBL/GenBank/DDBJ databases">
        <authorList>
            <person name="Kallberg Y."/>
            <person name="Tangrot J."/>
            <person name="Rosling A."/>
        </authorList>
    </citation>
    <scope>NUCLEOTIDE SEQUENCE</scope>
    <source>
        <strain evidence="1">MA461A</strain>
    </source>
</reference>
<protein>
    <submittedName>
        <fullName evidence="1">8292_t:CDS:1</fullName>
    </submittedName>
</protein>
<proteinExistence type="predicted"/>
<feature type="non-terminal residue" evidence="1">
    <location>
        <position position="52"/>
    </location>
</feature>